<accession>A0ABY7FX13</accession>
<protein>
    <recommendedName>
        <fullName evidence="3">Ig-like domain-containing protein</fullName>
    </recommendedName>
</protein>
<evidence type="ECO:0008006" key="3">
    <source>
        <dbReference type="Google" id="ProtNLM"/>
    </source>
</evidence>
<dbReference type="InterPro" id="IPR036179">
    <property type="entry name" value="Ig-like_dom_sf"/>
</dbReference>
<feature type="non-terminal residue" evidence="1">
    <location>
        <position position="88"/>
    </location>
</feature>
<dbReference type="InterPro" id="IPR013783">
    <property type="entry name" value="Ig-like_fold"/>
</dbReference>
<proteinExistence type="predicted"/>
<evidence type="ECO:0000313" key="1">
    <source>
        <dbReference type="EMBL" id="WAR25429.1"/>
    </source>
</evidence>
<reference evidence="1" key="1">
    <citation type="submission" date="2022-11" db="EMBL/GenBank/DDBJ databases">
        <title>Centuries of genome instability and evolution in soft-shell clam transmissible cancer (bioRxiv).</title>
        <authorList>
            <person name="Hart S.F.M."/>
            <person name="Yonemitsu M.A."/>
            <person name="Giersch R.M."/>
            <person name="Beal B.F."/>
            <person name="Arriagada G."/>
            <person name="Davis B.W."/>
            <person name="Ostrander E.A."/>
            <person name="Goff S.P."/>
            <person name="Metzger M.J."/>
        </authorList>
    </citation>
    <scope>NUCLEOTIDE SEQUENCE</scope>
    <source>
        <strain evidence="1">MELC-2E11</strain>
        <tissue evidence="1">Siphon/mantle</tissue>
    </source>
</reference>
<organism evidence="1 2">
    <name type="scientific">Mya arenaria</name>
    <name type="common">Soft-shell clam</name>
    <dbReference type="NCBI Taxonomy" id="6604"/>
    <lineage>
        <taxon>Eukaryota</taxon>
        <taxon>Metazoa</taxon>
        <taxon>Spiralia</taxon>
        <taxon>Lophotrochozoa</taxon>
        <taxon>Mollusca</taxon>
        <taxon>Bivalvia</taxon>
        <taxon>Autobranchia</taxon>
        <taxon>Heteroconchia</taxon>
        <taxon>Euheterodonta</taxon>
        <taxon>Imparidentia</taxon>
        <taxon>Neoheterodontei</taxon>
        <taxon>Myida</taxon>
        <taxon>Myoidea</taxon>
        <taxon>Myidae</taxon>
        <taxon>Mya</taxon>
    </lineage>
</organism>
<evidence type="ECO:0000313" key="2">
    <source>
        <dbReference type="Proteomes" id="UP001164746"/>
    </source>
</evidence>
<dbReference type="Proteomes" id="UP001164746">
    <property type="component" value="Chromosome 14"/>
</dbReference>
<sequence length="88" mass="9997">VAYAMAGTALTLPCTPPQSYPQADISWVIKDHDSWHTIEFDKRVSMDLEGRLRITNVKEFDEQGGRAYSCMVINDFLRENAIGPEHEI</sequence>
<dbReference type="SUPFAM" id="SSF48726">
    <property type="entry name" value="Immunoglobulin"/>
    <property type="match status" value="1"/>
</dbReference>
<keyword evidence="2" id="KW-1185">Reference proteome</keyword>
<name>A0ABY7FX13_MYAAR</name>
<feature type="non-terminal residue" evidence="1">
    <location>
        <position position="1"/>
    </location>
</feature>
<dbReference type="EMBL" id="CP111025">
    <property type="protein sequence ID" value="WAR25429.1"/>
    <property type="molecule type" value="Genomic_DNA"/>
</dbReference>
<gene>
    <name evidence="1" type="ORF">MAR_011133</name>
</gene>
<dbReference type="Gene3D" id="2.60.40.10">
    <property type="entry name" value="Immunoglobulins"/>
    <property type="match status" value="1"/>
</dbReference>